<evidence type="ECO:0000313" key="6">
    <source>
        <dbReference type="EMBL" id="MBG0741512.1"/>
    </source>
</evidence>
<organism evidence="6 7">
    <name type="scientific">Arthrobacter terrae</name>
    <dbReference type="NCBI Taxonomy" id="2935737"/>
    <lineage>
        <taxon>Bacteria</taxon>
        <taxon>Bacillati</taxon>
        <taxon>Actinomycetota</taxon>
        <taxon>Actinomycetes</taxon>
        <taxon>Micrococcales</taxon>
        <taxon>Micrococcaceae</taxon>
        <taxon>Arthrobacter</taxon>
    </lineage>
</organism>
<keyword evidence="5" id="KW-0119">Carbohydrate metabolism</keyword>
<reference evidence="6 7" key="1">
    <citation type="submission" date="2020-11" db="EMBL/GenBank/DDBJ databases">
        <title>Arthrobacter antarcticus sp. nov., isolated from Antarctic Soil.</title>
        <authorList>
            <person name="Li J."/>
        </authorList>
    </citation>
    <scope>NUCLEOTIDE SEQUENCE [LARGE SCALE GENOMIC DNA]</scope>
    <source>
        <strain evidence="6 7">Z1-20</strain>
    </source>
</reference>
<dbReference type="PANTHER" id="PTHR30246">
    <property type="entry name" value="2-KETO-3-DEOXY-6-PHOSPHOGLUCONATE ALDOLASE"/>
    <property type="match status" value="1"/>
</dbReference>
<dbReference type="PANTHER" id="PTHR30246:SF1">
    <property type="entry name" value="2-DEHYDRO-3-DEOXY-6-PHOSPHOGALACTONATE ALDOLASE-RELATED"/>
    <property type="match status" value="1"/>
</dbReference>
<dbReference type="AlphaFoldDB" id="A0A931CR65"/>
<comment type="caution">
    <text evidence="6">The sequence shown here is derived from an EMBL/GenBank/DDBJ whole genome shotgun (WGS) entry which is preliminary data.</text>
</comment>
<evidence type="ECO:0000256" key="3">
    <source>
        <dbReference type="ARBA" id="ARBA00011233"/>
    </source>
</evidence>
<name>A0A931CR65_9MICC</name>
<dbReference type="InterPro" id="IPR000887">
    <property type="entry name" value="Aldlse_KDPG_KHG"/>
</dbReference>
<dbReference type="Proteomes" id="UP000655366">
    <property type="component" value="Unassembled WGS sequence"/>
</dbReference>
<evidence type="ECO:0000256" key="4">
    <source>
        <dbReference type="ARBA" id="ARBA00023239"/>
    </source>
</evidence>
<evidence type="ECO:0000256" key="1">
    <source>
        <dbReference type="ARBA" id="ARBA00004761"/>
    </source>
</evidence>
<evidence type="ECO:0000256" key="2">
    <source>
        <dbReference type="ARBA" id="ARBA00006906"/>
    </source>
</evidence>
<dbReference type="Pfam" id="PF01081">
    <property type="entry name" value="Aldolase"/>
    <property type="match status" value="1"/>
</dbReference>
<accession>A0A931CR65</accession>
<dbReference type="InterPro" id="IPR013785">
    <property type="entry name" value="Aldolase_TIM"/>
</dbReference>
<comment type="similarity">
    <text evidence="2">Belongs to the KHG/KDPG aldolase family.</text>
</comment>
<comment type="pathway">
    <text evidence="1">Carbohydrate acid metabolism.</text>
</comment>
<evidence type="ECO:0000256" key="5">
    <source>
        <dbReference type="ARBA" id="ARBA00023277"/>
    </source>
</evidence>
<dbReference type="CDD" id="cd00452">
    <property type="entry name" value="KDPG_aldolase"/>
    <property type="match status" value="1"/>
</dbReference>
<proteinExistence type="inferred from homology"/>
<comment type="subunit">
    <text evidence="3">Homotrimer.</text>
</comment>
<sequence>MDPQAAPPSVSTFVTPPREGSTVTITAAQSNDWFSHNFEAAPIMAILRGFGVRRSLELATIAWDLGINSVEIPIQSPQDIESLAAIASAGAARGLHVGAGTVLTPDHVRQAADAGAAFTVSPGLDLDTVAASLAAGMPSLPGIASSSEIQRALGQGLSWVKAFPATALGTTWFKAQLGPFPQLNIVATGGVDAGNLRDYLGAGARVGAVGSALADESQLSELAAIIAG</sequence>
<dbReference type="Gene3D" id="3.20.20.70">
    <property type="entry name" value="Aldolase class I"/>
    <property type="match status" value="1"/>
</dbReference>
<keyword evidence="4" id="KW-0456">Lyase</keyword>
<keyword evidence="7" id="KW-1185">Reference proteome</keyword>
<dbReference type="EMBL" id="JADNYM010000032">
    <property type="protein sequence ID" value="MBG0741512.1"/>
    <property type="molecule type" value="Genomic_DNA"/>
</dbReference>
<evidence type="ECO:0000313" key="7">
    <source>
        <dbReference type="Proteomes" id="UP000655366"/>
    </source>
</evidence>
<dbReference type="SUPFAM" id="SSF51569">
    <property type="entry name" value="Aldolase"/>
    <property type="match status" value="1"/>
</dbReference>
<gene>
    <name evidence="6" type="ORF">IV500_19290</name>
</gene>
<protein>
    <submittedName>
        <fullName evidence="6">Bifunctional 4-hydroxy-2-oxoglutarate aldolase/2-dehydro-3-deoxy-phosphogluconate aldolase</fullName>
    </submittedName>
</protein>
<dbReference type="GO" id="GO:0016829">
    <property type="term" value="F:lyase activity"/>
    <property type="evidence" value="ECO:0007669"/>
    <property type="project" value="UniProtKB-KW"/>
</dbReference>